<accession>A0A6C0BEG5</accession>
<dbReference type="AlphaFoldDB" id="A0A6C0BEG5"/>
<proteinExistence type="predicted"/>
<organism evidence="1">
    <name type="scientific">viral metagenome</name>
    <dbReference type="NCBI Taxonomy" id="1070528"/>
    <lineage>
        <taxon>unclassified sequences</taxon>
        <taxon>metagenomes</taxon>
        <taxon>organismal metagenomes</taxon>
    </lineage>
</organism>
<protein>
    <submittedName>
        <fullName evidence="1">Uncharacterized protein</fullName>
    </submittedName>
</protein>
<reference evidence="1" key="1">
    <citation type="journal article" date="2020" name="Nature">
        <title>Giant virus diversity and host interactions through global metagenomics.</title>
        <authorList>
            <person name="Schulz F."/>
            <person name="Roux S."/>
            <person name="Paez-Espino D."/>
            <person name="Jungbluth S."/>
            <person name="Walsh D.A."/>
            <person name="Denef V.J."/>
            <person name="McMahon K.D."/>
            <person name="Konstantinidis K.T."/>
            <person name="Eloe-Fadrosh E.A."/>
            <person name="Kyrpides N.C."/>
            <person name="Woyke T."/>
        </authorList>
    </citation>
    <scope>NUCLEOTIDE SEQUENCE</scope>
    <source>
        <strain evidence="1">GVMAG-M-3300010160-60</strain>
    </source>
</reference>
<name>A0A6C0BEG5_9ZZZZ</name>
<dbReference type="EMBL" id="MN739130">
    <property type="protein sequence ID" value="QHS90184.1"/>
    <property type="molecule type" value="Genomic_DNA"/>
</dbReference>
<sequence length="259" mass="29668">MLFLFFLGLLYEEIKTKCQGDKSVYFTICTDVQGAQKNVKIKKKNIQRHKNGLNKKGFVIDISHRHYPSEIEEGEHKLCSFCMKYMAKWTFGCDKCDVDACQNCVHHLSKISSKIEMLPDMDRELYPSHYIHQIDIKCDSAKQSFECSNCGEEKSGKFVKCSHSECSHIMCKGCEKNLNAFLRGKSFEHKFKKEFYKDVVAPLGWTKEEVLQPQTPPPPQLLEVTPLPLEATPLPSFAEAITNAVEEIRKFQIASGFLN</sequence>
<evidence type="ECO:0000313" key="1">
    <source>
        <dbReference type="EMBL" id="QHS90184.1"/>
    </source>
</evidence>